<organism evidence="1">
    <name type="scientific">viral metagenome</name>
    <dbReference type="NCBI Taxonomy" id="1070528"/>
    <lineage>
        <taxon>unclassified sequences</taxon>
        <taxon>metagenomes</taxon>
        <taxon>organismal metagenomes</taxon>
    </lineage>
</organism>
<proteinExistence type="predicted"/>
<reference evidence="1" key="1">
    <citation type="journal article" date="2020" name="Nature">
        <title>Giant virus diversity and host interactions through global metagenomics.</title>
        <authorList>
            <person name="Schulz F."/>
            <person name="Roux S."/>
            <person name="Paez-Espino D."/>
            <person name="Jungbluth S."/>
            <person name="Walsh D.A."/>
            <person name="Denef V.J."/>
            <person name="McMahon K.D."/>
            <person name="Konstantinidis K.T."/>
            <person name="Eloe-Fadrosh E.A."/>
            <person name="Kyrpides N.C."/>
            <person name="Woyke T."/>
        </authorList>
    </citation>
    <scope>NUCLEOTIDE SEQUENCE</scope>
    <source>
        <strain evidence="1">GVMAG-M-3300027747-57</strain>
    </source>
</reference>
<sequence length="107" mass="11581">MSLKQITYASITSDMGEVLSKGATPSVSLFSDSDGVTAFTDANGNTCSDKTITSINYTEPHNNADSTQVVNGYLTLHFTDGSSIEITDNVNTVYYNIVAVPFQPRRF</sequence>
<accession>A0A6C0JQX8</accession>
<dbReference type="EMBL" id="MN740431">
    <property type="protein sequence ID" value="QHU06268.1"/>
    <property type="molecule type" value="Genomic_DNA"/>
</dbReference>
<name>A0A6C0JQX8_9ZZZZ</name>
<dbReference type="AlphaFoldDB" id="A0A6C0JQX8"/>
<protein>
    <submittedName>
        <fullName evidence="1">Uncharacterized protein</fullName>
    </submittedName>
</protein>
<evidence type="ECO:0000313" key="1">
    <source>
        <dbReference type="EMBL" id="QHU06268.1"/>
    </source>
</evidence>